<protein>
    <recommendedName>
        <fullName evidence="6">Pentatricopeptide repeat-containing protein</fullName>
    </recommendedName>
</protein>
<dbReference type="Gene3D" id="1.25.40.10">
    <property type="entry name" value="Tetratricopeptide repeat domain"/>
    <property type="match status" value="2"/>
</dbReference>
<dbReference type="InterPro" id="IPR011990">
    <property type="entry name" value="TPR-like_helical_dom_sf"/>
</dbReference>
<dbReference type="Proteomes" id="UP000187203">
    <property type="component" value="Unassembled WGS sequence"/>
</dbReference>
<dbReference type="PANTHER" id="PTHR45717">
    <property type="entry name" value="OS12G0527900 PROTEIN"/>
    <property type="match status" value="1"/>
</dbReference>
<accession>A0A1R3HAS0</accession>
<dbReference type="GO" id="GO:0003729">
    <property type="term" value="F:mRNA binding"/>
    <property type="evidence" value="ECO:0007669"/>
    <property type="project" value="UniProtKB-ARBA"/>
</dbReference>
<comment type="similarity">
    <text evidence="1">Belongs to the PPR family. P subfamily.</text>
</comment>
<dbReference type="OrthoDB" id="1890565at2759"/>
<evidence type="ECO:0000256" key="3">
    <source>
        <dbReference type="PROSITE-ProRule" id="PRU00708"/>
    </source>
</evidence>
<evidence type="ECO:0000313" key="4">
    <source>
        <dbReference type="EMBL" id="OMO67346.1"/>
    </source>
</evidence>
<feature type="repeat" description="PPR" evidence="3">
    <location>
        <begin position="82"/>
        <end position="116"/>
    </location>
</feature>
<proteinExistence type="inferred from homology"/>
<dbReference type="AlphaFoldDB" id="A0A1R3HAS0"/>
<comment type="caution">
    <text evidence="4">The sequence shown here is derived from an EMBL/GenBank/DDBJ whole genome shotgun (WGS) entry which is preliminary data.</text>
</comment>
<name>A0A1R3HAS0_9ROSI</name>
<gene>
    <name evidence="4" type="ORF">COLO4_30180</name>
</gene>
<dbReference type="PROSITE" id="PS51375">
    <property type="entry name" value="PPR"/>
    <property type="match status" value="2"/>
</dbReference>
<organism evidence="4 5">
    <name type="scientific">Corchorus olitorius</name>
    <dbReference type="NCBI Taxonomy" id="93759"/>
    <lineage>
        <taxon>Eukaryota</taxon>
        <taxon>Viridiplantae</taxon>
        <taxon>Streptophyta</taxon>
        <taxon>Embryophyta</taxon>
        <taxon>Tracheophyta</taxon>
        <taxon>Spermatophyta</taxon>
        <taxon>Magnoliopsida</taxon>
        <taxon>eudicotyledons</taxon>
        <taxon>Gunneridae</taxon>
        <taxon>Pentapetalae</taxon>
        <taxon>rosids</taxon>
        <taxon>malvids</taxon>
        <taxon>Malvales</taxon>
        <taxon>Malvaceae</taxon>
        <taxon>Grewioideae</taxon>
        <taxon>Apeibeae</taxon>
        <taxon>Corchorus</taxon>
    </lineage>
</organism>
<reference evidence="5" key="1">
    <citation type="submission" date="2013-09" db="EMBL/GenBank/DDBJ databases">
        <title>Corchorus olitorius genome sequencing.</title>
        <authorList>
            <person name="Alam M."/>
            <person name="Haque M.S."/>
            <person name="Islam M.S."/>
            <person name="Emdad E.M."/>
            <person name="Islam M.M."/>
            <person name="Ahmed B."/>
            <person name="Halim A."/>
            <person name="Hossen Q.M.M."/>
            <person name="Hossain M.Z."/>
            <person name="Ahmed R."/>
            <person name="Khan M.M."/>
            <person name="Islam R."/>
            <person name="Rashid M.M."/>
            <person name="Khan S.A."/>
            <person name="Rahman M.S."/>
            <person name="Alam M."/>
            <person name="Yahiya A.S."/>
            <person name="Khan M.S."/>
            <person name="Azam M.S."/>
            <person name="Haque T."/>
            <person name="Lashkar M.Z.H."/>
            <person name="Akhand A.I."/>
            <person name="Morshed G."/>
            <person name="Roy S."/>
            <person name="Uddin K.S."/>
            <person name="Rabeya T."/>
            <person name="Hossain A.S."/>
            <person name="Chowdhury A."/>
            <person name="Snigdha A.R."/>
            <person name="Mortoza M.S."/>
            <person name="Matin S.A."/>
            <person name="Hoque S.M.E."/>
            <person name="Islam M.K."/>
            <person name="Roy D.K."/>
            <person name="Haider R."/>
            <person name="Moosa M.M."/>
            <person name="Elias S.M."/>
            <person name="Hasan A.M."/>
            <person name="Jahan S."/>
            <person name="Shafiuddin M."/>
            <person name="Mahmood N."/>
            <person name="Shommy N.S."/>
        </authorList>
    </citation>
    <scope>NUCLEOTIDE SEQUENCE [LARGE SCALE GENOMIC DNA]</scope>
    <source>
        <strain evidence="5">cv. O-4</strain>
    </source>
</reference>
<dbReference type="Pfam" id="PF01535">
    <property type="entry name" value="PPR"/>
    <property type="match status" value="3"/>
</dbReference>
<dbReference type="NCBIfam" id="TIGR00756">
    <property type="entry name" value="PPR"/>
    <property type="match status" value="3"/>
</dbReference>
<evidence type="ECO:0008006" key="6">
    <source>
        <dbReference type="Google" id="ProtNLM"/>
    </source>
</evidence>
<sequence length="410" mass="46371">MSEWMSEEMSHHISTGDIAIRLDLIGKVRGTDQAEKFFDSLPDTMRNVMVYGSLLNCYAHNKNLEKAESTMQTMRDLSFPMKTISYNVLMSLYVQLGKYDKLDVLMQEMRVKGIECDTYTYNIRLNAYASSSDIEGMENVLNNMESDARISVDWHSYVVAANGYFKAGLTEKVSQMLNKAEQIVPGKSKWKAYEVFLSLYTKIGRKDEVYRIWKLYGNLRNFRNSGYLCMISSLIKLDDIDGAQKILAEWESGYTLYDARVPNLMISAYCKCGLIAKAEAYTSSLIVRGVIKGPDAFTWNSLASGYQIDGRMVKAVEAMKNAILCSTAAWKPNNITLAACIDYLKGEKNTEAAEELLRLLRDRGLLSTDVHERLAIYIRDRNLDASALDLIKGDNQTLDEEVQGANECQI</sequence>
<evidence type="ECO:0000313" key="5">
    <source>
        <dbReference type="Proteomes" id="UP000187203"/>
    </source>
</evidence>
<keyword evidence="2" id="KW-0677">Repeat</keyword>
<evidence type="ECO:0000256" key="1">
    <source>
        <dbReference type="ARBA" id="ARBA00007626"/>
    </source>
</evidence>
<evidence type="ECO:0000256" key="2">
    <source>
        <dbReference type="ARBA" id="ARBA00022737"/>
    </source>
</evidence>
<dbReference type="STRING" id="93759.A0A1R3HAS0"/>
<dbReference type="InterPro" id="IPR002885">
    <property type="entry name" value="PPR_rpt"/>
</dbReference>
<keyword evidence="5" id="KW-1185">Reference proteome</keyword>
<dbReference type="Pfam" id="PF13041">
    <property type="entry name" value="PPR_2"/>
    <property type="match status" value="1"/>
</dbReference>
<dbReference type="PANTHER" id="PTHR45717:SF10">
    <property type="entry name" value="OS10G0501000 PROTEIN"/>
    <property type="match status" value="1"/>
</dbReference>
<dbReference type="EMBL" id="AWUE01020628">
    <property type="protein sequence ID" value="OMO67346.1"/>
    <property type="molecule type" value="Genomic_DNA"/>
</dbReference>
<dbReference type="GO" id="GO:0005739">
    <property type="term" value="C:mitochondrion"/>
    <property type="evidence" value="ECO:0007669"/>
    <property type="project" value="TreeGrafter"/>
</dbReference>
<feature type="repeat" description="PPR" evidence="3">
    <location>
        <begin position="47"/>
        <end position="81"/>
    </location>
</feature>